<evidence type="ECO:0000256" key="1">
    <source>
        <dbReference type="ARBA" id="ARBA00009254"/>
    </source>
</evidence>
<dbReference type="InterPro" id="IPR050063">
    <property type="entry name" value="Ribosomal_protein_uL29"/>
</dbReference>
<keyword evidence="3" id="KW-0687">Ribonucleoprotein</keyword>
<dbReference type="GO" id="GO:0022625">
    <property type="term" value="C:cytosolic large ribosomal subunit"/>
    <property type="evidence" value="ECO:0007669"/>
    <property type="project" value="TreeGrafter"/>
</dbReference>
<dbReference type="NCBIfam" id="TIGR00012">
    <property type="entry name" value="L29"/>
    <property type="match status" value="1"/>
</dbReference>
<dbReference type="PANTHER" id="PTHR10916:SF0">
    <property type="entry name" value="LARGE RIBOSOMAL SUBUNIT PROTEIN UL29C"/>
    <property type="match status" value="1"/>
</dbReference>
<dbReference type="FunFam" id="1.10.287.310:FF:000001">
    <property type="entry name" value="50S ribosomal protein L29"/>
    <property type="match status" value="1"/>
</dbReference>
<protein>
    <recommendedName>
        <fullName evidence="4">Large ribosomal subunit protein uL29</fullName>
    </recommendedName>
    <alternativeName>
        <fullName evidence="5">50S ribosomal protein L29</fullName>
    </alternativeName>
</protein>
<evidence type="ECO:0000313" key="6">
    <source>
        <dbReference type="EMBL" id="SVD80282.1"/>
    </source>
</evidence>
<dbReference type="PROSITE" id="PS00579">
    <property type="entry name" value="RIBOSOMAL_L29"/>
    <property type="match status" value="1"/>
</dbReference>
<organism evidence="6">
    <name type="scientific">marine metagenome</name>
    <dbReference type="NCBI Taxonomy" id="408172"/>
    <lineage>
        <taxon>unclassified sequences</taxon>
        <taxon>metagenomes</taxon>
        <taxon>ecological metagenomes</taxon>
    </lineage>
</organism>
<evidence type="ECO:0000256" key="5">
    <source>
        <dbReference type="ARBA" id="ARBA00035476"/>
    </source>
</evidence>
<sequence length="77" mass="8892">KAQEIRELTEKERLERAGDLNQEYFNLRFQLATGKIENPSRLKFIRRDIARIKTVLGESFGKKPKSAESVEEVADKA</sequence>
<dbReference type="GO" id="GO:0003735">
    <property type="term" value="F:structural constituent of ribosome"/>
    <property type="evidence" value="ECO:0007669"/>
    <property type="project" value="InterPro"/>
</dbReference>
<dbReference type="InterPro" id="IPR001854">
    <property type="entry name" value="Ribosomal_uL29"/>
</dbReference>
<evidence type="ECO:0000256" key="2">
    <source>
        <dbReference type="ARBA" id="ARBA00022980"/>
    </source>
</evidence>
<dbReference type="PANTHER" id="PTHR10916">
    <property type="entry name" value="60S RIBOSOMAL PROTEIN L35/50S RIBOSOMAL PROTEIN L29"/>
    <property type="match status" value="1"/>
</dbReference>
<dbReference type="GO" id="GO:0006412">
    <property type="term" value="P:translation"/>
    <property type="evidence" value="ECO:0007669"/>
    <property type="project" value="InterPro"/>
</dbReference>
<accession>A0A382YAE1</accession>
<dbReference type="Pfam" id="PF00831">
    <property type="entry name" value="Ribosomal_L29"/>
    <property type="match status" value="1"/>
</dbReference>
<dbReference type="CDD" id="cd00427">
    <property type="entry name" value="Ribosomal_L29_HIP"/>
    <property type="match status" value="1"/>
</dbReference>
<reference evidence="6" key="1">
    <citation type="submission" date="2018-05" db="EMBL/GenBank/DDBJ databases">
        <authorList>
            <person name="Lanie J.A."/>
            <person name="Ng W.-L."/>
            <person name="Kazmierczak K.M."/>
            <person name="Andrzejewski T.M."/>
            <person name="Davidsen T.M."/>
            <person name="Wayne K.J."/>
            <person name="Tettelin H."/>
            <person name="Glass J.I."/>
            <person name="Rusch D."/>
            <person name="Podicherti R."/>
            <person name="Tsui H.-C.T."/>
            <person name="Winkler M.E."/>
        </authorList>
    </citation>
    <scope>NUCLEOTIDE SEQUENCE</scope>
</reference>
<dbReference type="AlphaFoldDB" id="A0A382YAE1"/>
<feature type="non-terminal residue" evidence="6">
    <location>
        <position position="1"/>
    </location>
</feature>
<dbReference type="HAMAP" id="MF_00374">
    <property type="entry name" value="Ribosomal_uL29"/>
    <property type="match status" value="1"/>
</dbReference>
<gene>
    <name evidence="6" type="ORF">METZ01_LOCUS433136</name>
</gene>
<name>A0A382YAE1_9ZZZZ</name>
<keyword evidence="2" id="KW-0689">Ribosomal protein</keyword>
<evidence type="ECO:0000256" key="3">
    <source>
        <dbReference type="ARBA" id="ARBA00023274"/>
    </source>
</evidence>
<proteinExistence type="inferred from homology"/>
<dbReference type="InterPro" id="IPR036049">
    <property type="entry name" value="Ribosomal_uL29_sf"/>
</dbReference>
<dbReference type="Gene3D" id="1.10.287.310">
    <property type="match status" value="1"/>
</dbReference>
<evidence type="ECO:0000256" key="4">
    <source>
        <dbReference type="ARBA" id="ARBA00035204"/>
    </source>
</evidence>
<dbReference type="InterPro" id="IPR018254">
    <property type="entry name" value="Ribosomal_uL29_CS"/>
</dbReference>
<dbReference type="EMBL" id="UINC01174252">
    <property type="protein sequence ID" value="SVD80282.1"/>
    <property type="molecule type" value="Genomic_DNA"/>
</dbReference>
<dbReference type="SUPFAM" id="SSF46561">
    <property type="entry name" value="Ribosomal protein L29 (L29p)"/>
    <property type="match status" value="1"/>
</dbReference>
<comment type="similarity">
    <text evidence="1">Belongs to the universal ribosomal protein uL29 family.</text>
</comment>